<name>A0AAE3GUK8_9CYAN</name>
<dbReference type="AlphaFoldDB" id="A0AAE3GUK8"/>
<dbReference type="RefSeq" id="WP_254013497.1">
    <property type="nucleotide sequence ID" value="NZ_JAMZMM010000236.1"/>
</dbReference>
<protein>
    <submittedName>
        <fullName evidence="1">Uncharacterized protein</fullName>
    </submittedName>
</protein>
<keyword evidence="2" id="KW-1185">Reference proteome</keyword>
<organism evidence="1 2">
    <name type="scientific">Limnofasciculus baicalensis BBK-W-15</name>
    <dbReference type="NCBI Taxonomy" id="2699891"/>
    <lineage>
        <taxon>Bacteria</taxon>
        <taxon>Bacillati</taxon>
        <taxon>Cyanobacteriota</taxon>
        <taxon>Cyanophyceae</taxon>
        <taxon>Coleofasciculales</taxon>
        <taxon>Coleofasciculaceae</taxon>
        <taxon>Limnofasciculus</taxon>
        <taxon>Limnofasciculus baicalensis</taxon>
    </lineage>
</organism>
<evidence type="ECO:0000313" key="1">
    <source>
        <dbReference type="EMBL" id="MCP2730744.1"/>
    </source>
</evidence>
<comment type="caution">
    <text evidence="1">The sequence shown here is derived from an EMBL/GenBank/DDBJ whole genome shotgun (WGS) entry which is preliminary data.</text>
</comment>
<proteinExistence type="predicted"/>
<reference evidence="1" key="1">
    <citation type="submission" date="2022-06" db="EMBL/GenBank/DDBJ databases">
        <title>New cyanobacteria of genus Symplocastrum in benthos of Lake Baikal.</title>
        <authorList>
            <person name="Sorokovikova E."/>
            <person name="Tikhonova I."/>
            <person name="Krasnopeev A."/>
            <person name="Evseev P."/>
            <person name="Gladkikh A."/>
            <person name="Belykh O."/>
        </authorList>
    </citation>
    <scope>NUCLEOTIDE SEQUENCE</scope>
    <source>
        <strain evidence="1">BBK-W-15</strain>
    </source>
</reference>
<gene>
    <name evidence="1" type="ORF">NJ959_20150</name>
</gene>
<evidence type="ECO:0000313" key="2">
    <source>
        <dbReference type="Proteomes" id="UP001204953"/>
    </source>
</evidence>
<dbReference type="EMBL" id="JAMZMM010000236">
    <property type="protein sequence ID" value="MCP2730744.1"/>
    <property type="molecule type" value="Genomic_DNA"/>
</dbReference>
<accession>A0AAE3GUK8</accession>
<dbReference type="Proteomes" id="UP001204953">
    <property type="component" value="Unassembled WGS sequence"/>
</dbReference>
<sequence length="56" mass="6138">MHSVIVNVAGDEVSWLFKSQISKACRELVMAFEDILTPLATARSLGVGQVLKLDYS</sequence>